<dbReference type="RefSeq" id="WP_310538420.1">
    <property type="nucleotide sequence ID" value="NZ_BAAAOC010000066.1"/>
</dbReference>
<feature type="region of interest" description="Disordered" evidence="5">
    <location>
        <begin position="390"/>
        <end position="413"/>
    </location>
</feature>
<dbReference type="InterPro" id="IPR036852">
    <property type="entry name" value="Peptidase_S8/S53_dom_sf"/>
</dbReference>
<dbReference type="Pfam" id="PF00082">
    <property type="entry name" value="Peptidase_S8"/>
    <property type="match status" value="1"/>
</dbReference>
<evidence type="ECO:0000313" key="7">
    <source>
        <dbReference type="EMBL" id="MDR5713052.1"/>
    </source>
</evidence>
<proteinExistence type="inferred from homology"/>
<accession>A0ABU1FWJ6</accession>
<evidence type="ECO:0000256" key="2">
    <source>
        <dbReference type="ARBA" id="ARBA00022670"/>
    </source>
</evidence>
<keyword evidence="3" id="KW-0378">Hydrolase</keyword>
<dbReference type="Proteomes" id="UP001260872">
    <property type="component" value="Unassembled WGS sequence"/>
</dbReference>
<dbReference type="InterPro" id="IPR050131">
    <property type="entry name" value="Peptidase_S8_subtilisin-like"/>
</dbReference>
<keyword evidence="8" id="KW-1185">Reference proteome</keyword>
<organism evidence="7 8">
    <name type="scientific">Nesterenkonia flava</name>
    <dbReference type="NCBI Taxonomy" id="469799"/>
    <lineage>
        <taxon>Bacteria</taxon>
        <taxon>Bacillati</taxon>
        <taxon>Actinomycetota</taxon>
        <taxon>Actinomycetes</taxon>
        <taxon>Micrococcales</taxon>
        <taxon>Micrococcaceae</taxon>
        <taxon>Nesterenkonia</taxon>
    </lineage>
</organism>
<dbReference type="InterPro" id="IPR034074">
    <property type="entry name" value="Y4bN_pept_dom"/>
</dbReference>
<reference evidence="8" key="1">
    <citation type="submission" date="2023-07" db="EMBL/GenBank/DDBJ databases">
        <title>Description of three actinobacteria isolated from air of manufacturing shop in a pharmaceutical factory.</title>
        <authorList>
            <person name="Zhang D.-F."/>
        </authorList>
    </citation>
    <scope>NUCLEOTIDE SEQUENCE [LARGE SCALE GENOMIC DNA]</scope>
    <source>
        <strain evidence="8">CCTCC AB 207010</strain>
    </source>
</reference>
<sequence>MATRDRPHIVVPRPPSEIPFTLVNPSRDSEESTEFPGGDRRGHGKRLSDEYRNALVPTEEKEASGSYISFVSFPDLSLALSSLEVQRDGDYPELVAVQDKETEHGLVQTATVYVPDGKKEYFLTKLRKYVETVGDESKARHSKLIEGIQSVQRATVKDLWTDPELLFPEDPSELRWWEVWLRSRDGKERERFTTFASHQDLLTSSHYLGFGDRTVVMVRATINHLAETFRSLDDIAELRRPHDVASLITNLPAAEQAEWADDLRRRLEPATEDAPVVCILDTGVQNSHPLLTDSISPADQHVANAQWRIQPVHAHGTEMAGLALYGDLHEAIRSSHPVRLGHRLESVKILPDSGQNERDLYGALTAQAVDRPEIQSFNRPRVYMLAVTAPRKAPSPSGDKQHRTPEAGKPTSWSASLDALAYGRAIDTSDPNFTYLDRDESRAPRLFVVSAGNIPVDSLNAAEDHLDRSDAEPVEDPAQAWNVLTVGAFSDNDDMAEAPKDFYGYEPVSPRGDLSPVSRTSVSFDRKKWPFKPEVVADGGNLAVSAGKTHLDTPPNLGLLTTRLQQPGSGLFTTTRDTSAATAQVAAIAADIYSEYPNLRPETVRALIVHSAQWTPKMTEKINSAANKGARVNLLRRYGMGVPNIDRALRSAGDSLTLIAESSIRPYEREGATTDARTREMKLHELPWPTSELEALGETQVQMRVTLSYFVEPNPSNRGWTGKYLYPSYGLRFAARRADESVVNFRKRINKRDRAEGERSAGLDTEKGWLFGSNQQQAAGSLHTDIWTGDAAALAHKGALAVYPVLGWWKNRPTYDQSDQGVDYSLVISIEAPEVEVDLWTPVMQQIRSVVEIGV</sequence>
<evidence type="ECO:0000313" key="8">
    <source>
        <dbReference type="Proteomes" id="UP001260872"/>
    </source>
</evidence>
<dbReference type="CDD" id="cd04847">
    <property type="entry name" value="Peptidases_S8_Subtilisin_like_2"/>
    <property type="match status" value="1"/>
</dbReference>
<feature type="region of interest" description="Disordered" evidence="5">
    <location>
        <begin position="1"/>
        <end position="46"/>
    </location>
</feature>
<feature type="domain" description="Peptidase S8/S53" evidence="6">
    <location>
        <begin position="274"/>
        <end position="641"/>
    </location>
</feature>
<name>A0ABU1FWJ6_9MICC</name>
<gene>
    <name evidence="7" type="ORF">RH857_13060</name>
</gene>
<dbReference type="EMBL" id="JAVKGT010000051">
    <property type="protein sequence ID" value="MDR5713052.1"/>
    <property type="molecule type" value="Genomic_DNA"/>
</dbReference>
<dbReference type="Gene3D" id="3.40.50.200">
    <property type="entry name" value="Peptidase S8/S53 domain"/>
    <property type="match status" value="1"/>
</dbReference>
<evidence type="ECO:0000256" key="1">
    <source>
        <dbReference type="ARBA" id="ARBA00011073"/>
    </source>
</evidence>
<evidence type="ECO:0000256" key="4">
    <source>
        <dbReference type="ARBA" id="ARBA00022825"/>
    </source>
</evidence>
<comment type="similarity">
    <text evidence="1">Belongs to the peptidase S8 family.</text>
</comment>
<dbReference type="SUPFAM" id="SSF52743">
    <property type="entry name" value="Subtilisin-like"/>
    <property type="match status" value="1"/>
</dbReference>
<dbReference type="PANTHER" id="PTHR43806">
    <property type="entry name" value="PEPTIDASE S8"/>
    <property type="match status" value="1"/>
</dbReference>
<keyword evidence="4" id="KW-0720">Serine protease</keyword>
<comment type="caution">
    <text evidence="7">The sequence shown here is derived from an EMBL/GenBank/DDBJ whole genome shotgun (WGS) entry which is preliminary data.</text>
</comment>
<feature type="compositionally biased region" description="Basic and acidic residues" evidence="5">
    <location>
        <begin position="37"/>
        <end position="46"/>
    </location>
</feature>
<dbReference type="InterPro" id="IPR000209">
    <property type="entry name" value="Peptidase_S8/S53_dom"/>
</dbReference>
<evidence type="ECO:0000259" key="6">
    <source>
        <dbReference type="Pfam" id="PF00082"/>
    </source>
</evidence>
<keyword evidence="2" id="KW-0645">Protease</keyword>
<evidence type="ECO:0000256" key="3">
    <source>
        <dbReference type="ARBA" id="ARBA00022801"/>
    </source>
</evidence>
<dbReference type="PANTHER" id="PTHR43806:SF11">
    <property type="entry name" value="CEREVISIN-RELATED"/>
    <property type="match status" value="1"/>
</dbReference>
<evidence type="ECO:0000256" key="5">
    <source>
        <dbReference type="SAM" id="MobiDB-lite"/>
    </source>
</evidence>
<protein>
    <submittedName>
        <fullName evidence="7">S8 family peptidase</fullName>
    </submittedName>
</protein>